<dbReference type="PANTHER" id="PTHR33281">
    <property type="entry name" value="UPF0187 PROTEIN YNEE"/>
    <property type="match status" value="1"/>
</dbReference>
<evidence type="ECO:0000256" key="2">
    <source>
        <dbReference type="ARBA" id="ARBA00022448"/>
    </source>
</evidence>
<keyword evidence="10" id="KW-1185">Reference proteome</keyword>
<keyword evidence="3" id="KW-1003">Cell membrane</keyword>
<evidence type="ECO:0000256" key="3">
    <source>
        <dbReference type="ARBA" id="ARBA00022475"/>
    </source>
</evidence>
<comment type="caution">
    <text evidence="9">The sequence shown here is derived from an EMBL/GenBank/DDBJ whole genome shotgun (WGS) entry which is preliminary data.</text>
</comment>
<dbReference type="Proteomes" id="UP001431209">
    <property type="component" value="Unassembled WGS sequence"/>
</dbReference>
<dbReference type="AlphaFoldDB" id="A0AAW2YWS6"/>
<keyword evidence="4 8" id="KW-0812">Transmembrane</keyword>
<accession>A0AAW2YWS6</accession>
<feature type="transmembrane region" description="Helical" evidence="8">
    <location>
        <begin position="284"/>
        <end position="302"/>
    </location>
</feature>
<feature type="transmembrane region" description="Helical" evidence="8">
    <location>
        <begin position="259"/>
        <end position="278"/>
    </location>
</feature>
<feature type="transmembrane region" description="Helical" evidence="8">
    <location>
        <begin position="66"/>
        <end position="92"/>
    </location>
</feature>
<evidence type="ECO:0000256" key="7">
    <source>
        <dbReference type="ARBA" id="ARBA00023136"/>
    </source>
</evidence>
<keyword evidence="6" id="KW-0406">Ion transport</keyword>
<evidence type="ECO:0000256" key="8">
    <source>
        <dbReference type="SAM" id="Phobius"/>
    </source>
</evidence>
<evidence type="ECO:0000256" key="6">
    <source>
        <dbReference type="ARBA" id="ARBA00023065"/>
    </source>
</evidence>
<protein>
    <recommendedName>
        <fullName evidence="11">Bestrophin homolog</fullName>
    </recommendedName>
</protein>
<dbReference type="EMBL" id="JAOPGA020000766">
    <property type="protein sequence ID" value="KAL0481438.1"/>
    <property type="molecule type" value="Genomic_DNA"/>
</dbReference>
<gene>
    <name evidence="9" type="ORF">AKO1_012577</name>
</gene>
<dbReference type="InterPro" id="IPR044669">
    <property type="entry name" value="YneE/VCCN1/2-like"/>
</dbReference>
<evidence type="ECO:0000256" key="1">
    <source>
        <dbReference type="ARBA" id="ARBA00004651"/>
    </source>
</evidence>
<proteinExistence type="predicted"/>
<evidence type="ECO:0000256" key="5">
    <source>
        <dbReference type="ARBA" id="ARBA00022989"/>
    </source>
</evidence>
<keyword evidence="2" id="KW-0813">Transport</keyword>
<keyword evidence="5 8" id="KW-1133">Transmembrane helix</keyword>
<organism evidence="9 10">
    <name type="scientific">Acrasis kona</name>
    <dbReference type="NCBI Taxonomy" id="1008807"/>
    <lineage>
        <taxon>Eukaryota</taxon>
        <taxon>Discoba</taxon>
        <taxon>Heterolobosea</taxon>
        <taxon>Tetramitia</taxon>
        <taxon>Eutetramitia</taxon>
        <taxon>Acrasidae</taxon>
        <taxon>Acrasis</taxon>
    </lineage>
</organism>
<name>A0AAW2YWS6_9EUKA</name>
<keyword evidence="7 8" id="KW-0472">Membrane</keyword>
<dbReference type="GO" id="GO:0005886">
    <property type="term" value="C:plasma membrane"/>
    <property type="evidence" value="ECO:0007669"/>
    <property type="project" value="UniProtKB-SubCell"/>
</dbReference>
<evidence type="ECO:0000256" key="4">
    <source>
        <dbReference type="ARBA" id="ARBA00022692"/>
    </source>
</evidence>
<evidence type="ECO:0000313" key="10">
    <source>
        <dbReference type="Proteomes" id="UP001431209"/>
    </source>
</evidence>
<comment type="subcellular location">
    <subcellularLocation>
        <location evidence="1">Cell membrane</location>
        <topology evidence="1">Multi-pass membrane protein</topology>
    </subcellularLocation>
</comment>
<feature type="transmembrane region" description="Helical" evidence="8">
    <location>
        <begin position="104"/>
        <end position="123"/>
    </location>
</feature>
<evidence type="ECO:0008006" key="11">
    <source>
        <dbReference type="Google" id="ProtNLM"/>
    </source>
</evidence>
<dbReference type="PANTHER" id="PTHR33281:SF19">
    <property type="entry name" value="VOLTAGE-DEPENDENT ANION CHANNEL-FORMING PROTEIN YNEE"/>
    <property type="match status" value="1"/>
</dbReference>
<evidence type="ECO:0000313" key="9">
    <source>
        <dbReference type="EMBL" id="KAL0481438.1"/>
    </source>
</evidence>
<dbReference type="GO" id="GO:0005254">
    <property type="term" value="F:chloride channel activity"/>
    <property type="evidence" value="ECO:0007669"/>
    <property type="project" value="InterPro"/>
</dbReference>
<sequence length="363" mass="40876">MTSATSTPSSSIDDHIVVLEPHLSCHNTMFKLLNEKLKPNDIAIKAQAGYSSISPKKGINRQWWRVLFSIRGIVSWHVLLRVMFFTLISVLLATLKNYGYNIPVWKATGHNLLGVPLGLLLVYRTNSSYDRYWEGRKLWANVTVSSINLMRCVRAFEKKPIKSGLGELLVAFIYALKAKLRGEEVNQAEHLLSTEETDFIHGSRNSSGSILILISDWINENCPVSNSNPGKIGRLDTFITDLSSSDSGLLRIITCPIPFSYIAHIHQVLLLYLITLPFCVLDDMYWFSIAITFLISFALLGIEEAGKEIEDPFGTDRNDLPLDKICLDTTREILYYEENCSLIPRSPPVESPTPVQVEKSTKL</sequence>
<reference evidence="9 10" key="1">
    <citation type="submission" date="2024-03" db="EMBL/GenBank/DDBJ databases">
        <title>The Acrasis kona genome and developmental transcriptomes reveal deep origins of eukaryotic multicellular pathways.</title>
        <authorList>
            <person name="Sheikh S."/>
            <person name="Fu C.-J."/>
            <person name="Brown M.W."/>
            <person name="Baldauf S.L."/>
        </authorList>
    </citation>
    <scope>NUCLEOTIDE SEQUENCE [LARGE SCALE GENOMIC DNA]</scope>
    <source>
        <strain evidence="9 10">ATCC MYA-3509</strain>
    </source>
</reference>
<dbReference type="Pfam" id="PF25539">
    <property type="entry name" value="Bestrophin_2"/>
    <property type="match status" value="1"/>
</dbReference>